<dbReference type="InterPro" id="IPR003779">
    <property type="entry name" value="CMD-like"/>
</dbReference>
<dbReference type="InterPro" id="IPR029032">
    <property type="entry name" value="AhpD-like"/>
</dbReference>
<keyword evidence="3" id="KW-1185">Reference proteome</keyword>
<proteinExistence type="predicted"/>
<evidence type="ECO:0000313" key="2">
    <source>
        <dbReference type="EMBL" id="MFD0852251.1"/>
    </source>
</evidence>
<dbReference type="Gene3D" id="1.20.1290.10">
    <property type="entry name" value="AhpD-like"/>
    <property type="match status" value="1"/>
</dbReference>
<organism evidence="2 3">
    <name type="scientific">Actinomadura adrarensis</name>
    <dbReference type="NCBI Taxonomy" id="1819600"/>
    <lineage>
        <taxon>Bacteria</taxon>
        <taxon>Bacillati</taxon>
        <taxon>Actinomycetota</taxon>
        <taxon>Actinomycetes</taxon>
        <taxon>Streptosporangiales</taxon>
        <taxon>Thermomonosporaceae</taxon>
        <taxon>Actinomadura</taxon>
    </lineage>
</organism>
<evidence type="ECO:0000313" key="3">
    <source>
        <dbReference type="Proteomes" id="UP001597083"/>
    </source>
</evidence>
<feature type="non-terminal residue" evidence="2">
    <location>
        <position position="1"/>
    </location>
</feature>
<dbReference type="PANTHER" id="PTHR34846">
    <property type="entry name" value="4-CARBOXYMUCONOLACTONE DECARBOXYLASE FAMILY PROTEIN (AFU_ORTHOLOGUE AFUA_6G11590)"/>
    <property type="match status" value="1"/>
</dbReference>
<dbReference type="SUPFAM" id="SSF69118">
    <property type="entry name" value="AhpD-like"/>
    <property type="match status" value="1"/>
</dbReference>
<reference evidence="3" key="1">
    <citation type="journal article" date="2019" name="Int. J. Syst. Evol. Microbiol.">
        <title>The Global Catalogue of Microorganisms (GCM) 10K type strain sequencing project: providing services to taxonomists for standard genome sequencing and annotation.</title>
        <authorList>
            <consortium name="The Broad Institute Genomics Platform"/>
            <consortium name="The Broad Institute Genome Sequencing Center for Infectious Disease"/>
            <person name="Wu L."/>
            <person name="Ma J."/>
        </authorList>
    </citation>
    <scope>NUCLEOTIDE SEQUENCE [LARGE SCALE GENOMIC DNA]</scope>
    <source>
        <strain evidence="3">JCM 31696</strain>
    </source>
</reference>
<accession>A0ABW3CCN8</accession>
<name>A0ABW3CCN8_9ACTN</name>
<comment type="caution">
    <text evidence="2">The sequence shown here is derived from an EMBL/GenBank/DDBJ whole genome shotgun (WGS) entry which is preliminary data.</text>
</comment>
<evidence type="ECO:0000259" key="1">
    <source>
        <dbReference type="Pfam" id="PF02627"/>
    </source>
</evidence>
<dbReference type="EMBL" id="JBHTIR010001193">
    <property type="protein sequence ID" value="MFD0852251.1"/>
    <property type="molecule type" value="Genomic_DNA"/>
</dbReference>
<dbReference type="PANTHER" id="PTHR34846:SF5">
    <property type="entry name" value="CARBOXYMUCONOLACTONE DECARBOXYLASE-LIKE DOMAIN-CONTAINING PROTEIN"/>
    <property type="match status" value="1"/>
</dbReference>
<protein>
    <submittedName>
        <fullName evidence="2">Carboxymuconolactone decarboxylase family protein</fullName>
    </submittedName>
</protein>
<dbReference type="Proteomes" id="UP001597083">
    <property type="component" value="Unassembled WGS sequence"/>
</dbReference>
<sequence>LHPGPVAEGRPKALNTLGTFAHHPALAHAFFTFNGHVMRATTLTARQREMIILRTAALVGCPYEWEQHIIQGHDAGLTDRDIARVTFGPDAPFWDPPEAALLRAVDELVAQDRISAETWAELGKDLDTRQLMDLICTVGAYQVLARVMNSFELEVDDDLREY</sequence>
<feature type="domain" description="Carboxymuconolactone decarboxylase-like" evidence="1">
    <location>
        <begin position="24"/>
        <end position="107"/>
    </location>
</feature>
<gene>
    <name evidence="2" type="ORF">ACFQ07_08460</name>
</gene>
<dbReference type="Pfam" id="PF02627">
    <property type="entry name" value="CMD"/>
    <property type="match status" value="1"/>
</dbReference>